<dbReference type="InterPro" id="IPR050237">
    <property type="entry name" value="ATP-dep_AMP-bd_enzyme"/>
</dbReference>
<gene>
    <name evidence="3" type="ORF">GCM10011611_15540</name>
</gene>
<dbReference type="PROSITE" id="PS00455">
    <property type="entry name" value="AMP_BINDING"/>
    <property type="match status" value="1"/>
</dbReference>
<reference evidence="3" key="1">
    <citation type="journal article" date="2014" name="Int. J. Syst. Evol. Microbiol.">
        <title>Complete genome sequence of Corynebacterium casei LMG S-19264T (=DSM 44701T), isolated from a smear-ripened cheese.</title>
        <authorList>
            <consortium name="US DOE Joint Genome Institute (JGI-PGF)"/>
            <person name="Walter F."/>
            <person name="Albersmeier A."/>
            <person name="Kalinowski J."/>
            <person name="Ruckert C."/>
        </authorList>
    </citation>
    <scope>NUCLEOTIDE SEQUENCE</scope>
    <source>
        <strain evidence="3">CGMCC 1.15725</strain>
    </source>
</reference>
<comment type="caution">
    <text evidence="3">The sequence shown here is derived from an EMBL/GenBank/DDBJ whole genome shotgun (WGS) entry which is preliminary data.</text>
</comment>
<dbReference type="RefSeq" id="WP_189044255.1">
    <property type="nucleotide sequence ID" value="NZ_BMJQ01000003.1"/>
</dbReference>
<keyword evidence="4" id="KW-1185">Reference proteome</keyword>
<evidence type="ECO:0000313" key="4">
    <source>
        <dbReference type="Proteomes" id="UP000646365"/>
    </source>
</evidence>
<dbReference type="InterPro" id="IPR020845">
    <property type="entry name" value="AMP-binding_CS"/>
</dbReference>
<dbReference type="PANTHER" id="PTHR43767">
    <property type="entry name" value="LONG-CHAIN-FATTY-ACID--COA LIGASE"/>
    <property type="match status" value="1"/>
</dbReference>
<dbReference type="Pfam" id="PF00501">
    <property type="entry name" value="AMP-binding"/>
    <property type="match status" value="1"/>
</dbReference>
<dbReference type="InterPro" id="IPR017529">
    <property type="entry name" value="AcylCoA_ligase_PEP_1"/>
</dbReference>
<dbReference type="AlphaFoldDB" id="A0A8J2YRS6"/>
<dbReference type="InterPro" id="IPR042099">
    <property type="entry name" value="ANL_N_sf"/>
</dbReference>
<name>A0A8J2YRS6_9PROT</name>
<protein>
    <submittedName>
        <fullName evidence="3">Acyl-CoA ligase (AMP-forming), exosortase A system-associated</fullName>
    </submittedName>
</protein>
<feature type="domain" description="AMP-binding enzyme C-terminal" evidence="2">
    <location>
        <begin position="441"/>
        <end position="517"/>
    </location>
</feature>
<feature type="domain" description="AMP-dependent synthetase/ligase" evidence="1">
    <location>
        <begin position="12"/>
        <end position="379"/>
    </location>
</feature>
<organism evidence="3 4">
    <name type="scientific">Aliidongia dinghuensis</name>
    <dbReference type="NCBI Taxonomy" id="1867774"/>
    <lineage>
        <taxon>Bacteria</taxon>
        <taxon>Pseudomonadati</taxon>
        <taxon>Pseudomonadota</taxon>
        <taxon>Alphaproteobacteria</taxon>
        <taxon>Rhodospirillales</taxon>
        <taxon>Dongiaceae</taxon>
        <taxon>Aliidongia</taxon>
    </lineage>
</organism>
<dbReference type="NCBIfam" id="TIGR03098">
    <property type="entry name" value="ligase_PEP_1"/>
    <property type="match status" value="1"/>
</dbReference>
<dbReference type="Pfam" id="PF13193">
    <property type="entry name" value="AMP-binding_C"/>
    <property type="match status" value="1"/>
</dbReference>
<dbReference type="InterPro" id="IPR000873">
    <property type="entry name" value="AMP-dep_synth/lig_dom"/>
</dbReference>
<evidence type="ECO:0000313" key="3">
    <source>
        <dbReference type="EMBL" id="GGF10843.1"/>
    </source>
</evidence>
<dbReference type="EMBL" id="BMJQ01000003">
    <property type="protein sequence ID" value="GGF10843.1"/>
    <property type="molecule type" value="Genomic_DNA"/>
</dbReference>
<evidence type="ECO:0000259" key="1">
    <source>
        <dbReference type="Pfam" id="PF00501"/>
    </source>
</evidence>
<evidence type="ECO:0000259" key="2">
    <source>
        <dbReference type="Pfam" id="PF13193"/>
    </source>
</evidence>
<accession>A0A8J2YRS6</accession>
<dbReference type="InterPro" id="IPR045851">
    <property type="entry name" value="AMP-bd_C_sf"/>
</dbReference>
<dbReference type="InterPro" id="IPR025110">
    <property type="entry name" value="AMP-bd_C"/>
</dbReference>
<dbReference type="PANTHER" id="PTHR43767:SF1">
    <property type="entry name" value="NONRIBOSOMAL PEPTIDE SYNTHASE PES1 (EUROFUNG)-RELATED"/>
    <property type="match status" value="1"/>
</dbReference>
<proteinExistence type="predicted"/>
<dbReference type="SUPFAM" id="SSF56801">
    <property type="entry name" value="Acetyl-CoA synthetase-like"/>
    <property type="match status" value="1"/>
</dbReference>
<dbReference type="Gene3D" id="3.40.50.12780">
    <property type="entry name" value="N-terminal domain of ligase-like"/>
    <property type="match status" value="1"/>
</dbReference>
<dbReference type="Proteomes" id="UP000646365">
    <property type="component" value="Unassembled WGS sequence"/>
</dbReference>
<reference evidence="3" key="2">
    <citation type="submission" date="2020-09" db="EMBL/GenBank/DDBJ databases">
        <authorList>
            <person name="Sun Q."/>
            <person name="Zhou Y."/>
        </authorList>
    </citation>
    <scope>NUCLEOTIDE SEQUENCE</scope>
    <source>
        <strain evidence="3">CGMCC 1.15725</strain>
    </source>
</reference>
<dbReference type="Gene3D" id="3.30.300.30">
    <property type="match status" value="1"/>
</dbReference>
<dbReference type="GO" id="GO:0016878">
    <property type="term" value="F:acid-thiol ligase activity"/>
    <property type="evidence" value="ECO:0007669"/>
    <property type="project" value="UniProtKB-ARBA"/>
</dbReference>
<sequence>MTRLAADLLLSAADRHGHATALVDASTTLDYGELAQRVDGIARGLVALGTARRDRVAVFLEKRWETVGSLIGAMRAGCVMVPINPTLKARQVRHVLRDGGVRVFVTSRSRLAALGPILDDCPALKALVLVPDGSSEAPAVPARIDKAAIETIEWHELARQDGPALHRTIDADMAAIFYTSGSTGLPKGVAFSHRNLVAGAESVNAYLGNGPEDRLLAALPLSFDAGFSQLTTGFAAGARIVLLNYLLPRDLVRAIAEAGITGLTGVPPLFAQLVKSDWPAAAGASLRYFANTGGHMPRAVLDRMRRAAPRARIFLMYGLTEAFRSTYLPPDEIDRRPDSIGKAIPNNEILVVDEEGAPCPPGQVGELVHRGATVAMGYWNDPEQTAMRFRPAPKGDAAAPPGERAVWSGDLVRQDEEGFLYFVGRRDDMIKTSGYRVSPTEIEEIAYGFPGVAEVAAVGLPDEVLGHTIALAVAPAAPDLPPDTAALLDRFRGEVPSHMVPRRIFVLPSLPHGPNGKIDRGAVRTWLMSAPAEIAAEVAS</sequence>
<keyword evidence="3" id="KW-0436">Ligase</keyword>